<accession>A0A0A8ZBP2</accession>
<name>A0A0A8ZBP2_ARUDO</name>
<reference evidence="1" key="1">
    <citation type="submission" date="2014-09" db="EMBL/GenBank/DDBJ databases">
        <authorList>
            <person name="Magalhaes I.L.F."/>
            <person name="Oliveira U."/>
            <person name="Santos F.R."/>
            <person name="Vidigal T.H.D.A."/>
            <person name="Brescovit A.D."/>
            <person name="Santos A.J."/>
        </authorList>
    </citation>
    <scope>NUCLEOTIDE SEQUENCE</scope>
    <source>
        <tissue evidence="1">Shoot tissue taken approximately 20 cm above the soil surface</tissue>
    </source>
</reference>
<evidence type="ECO:0000313" key="1">
    <source>
        <dbReference type="EMBL" id="JAD36844.1"/>
    </source>
</evidence>
<reference evidence="1" key="2">
    <citation type="journal article" date="2015" name="Data Brief">
        <title>Shoot transcriptome of the giant reed, Arundo donax.</title>
        <authorList>
            <person name="Barrero R.A."/>
            <person name="Guerrero F.D."/>
            <person name="Moolhuijzen P."/>
            <person name="Goolsby J.A."/>
            <person name="Tidwell J."/>
            <person name="Bellgard S.E."/>
            <person name="Bellgard M.I."/>
        </authorList>
    </citation>
    <scope>NUCLEOTIDE SEQUENCE</scope>
    <source>
        <tissue evidence="1">Shoot tissue taken approximately 20 cm above the soil surface</tissue>
    </source>
</reference>
<proteinExistence type="predicted"/>
<protein>
    <submittedName>
        <fullName evidence="1">DHS4</fullName>
    </submittedName>
</protein>
<dbReference type="EMBL" id="GBRH01261051">
    <property type="protein sequence ID" value="JAD36844.1"/>
    <property type="molecule type" value="Transcribed_RNA"/>
</dbReference>
<dbReference type="AlphaFoldDB" id="A0A0A8ZBP2"/>
<organism evidence="1">
    <name type="scientific">Arundo donax</name>
    <name type="common">Giant reed</name>
    <name type="synonym">Donax arundinaceus</name>
    <dbReference type="NCBI Taxonomy" id="35708"/>
    <lineage>
        <taxon>Eukaryota</taxon>
        <taxon>Viridiplantae</taxon>
        <taxon>Streptophyta</taxon>
        <taxon>Embryophyta</taxon>
        <taxon>Tracheophyta</taxon>
        <taxon>Spermatophyta</taxon>
        <taxon>Magnoliopsida</taxon>
        <taxon>Liliopsida</taxon>
        <taxon>Poales</taxon>
        <taxon>Poaceae</taxon>
        <taxon>PACMAD clade</taxon>
        <taxon>Arundinoideae</taxon>
        <taxon>Arundineae</taxon>
        <taxon>Arundo</taxon>
    </lineage>
</organism>
<sequence>MGKSSEKIQGARGLAVGHNQPFRIWCMRFLIKSITVDDIPSIGRERYSISSLSWV</sequence>